<dbReference type="PANTHER" id="PTHR31983:SF0">
    <property type="entry name" value="GLUCAN ENDO-1,3-BETA-D-GLUCOSIDASE 2"/>
    <property type="match status" value="1"/>
</dbReference>
<protein>
    <recommendedName>
        <fullName evidence="3">glucan endo-1,3-beta-D-glucosidase</fullName>
        <ecNumber evidence="3">3.2.1.39</ecNumber>
    </recommendedName>
</protein>
<feature type="signal peptide" evidence="9">
    <location>
        <begin position="1"/>
        <end position="25"/>
    </location>
</feature>
<gene>
    <name evidence="12" type="ordered locus">SNE_A21480</name>
</gene>
<dbReference type="Pfam" id="PF03639">
    <property type="entry name" value="Glyco_hydro_81"/>
    <property type="match status" value="1"/>
</dbReference>
<evidence type="ECO:0000256" key="2">
    <source>
        <dbReference type="ARBA" id="ARBA00010730"/>
    </source>
</evidence>
<sequence length="808" mass="90073">MKFGRVYKCFFFTSCFVLFSSFLSMKFYDLFEDDIPIPSLEHFSPPPTYYTPNPQNPTGDWIVYKGYYTPTTNHIWVPHLSTEGPGITFIPTNDWFQNLACWPDQAIMSTTGHYNLFWNGTAENGLTFLCPKAFAYYSLSGVPASGHFAMDNNVQPGRFAIIPPVTHQYPQIHWENSETGNMVRAIHYQNDQLILYLVQGGVFQGAQYQNCIVNIQIPTGEKPTLSTVGGMTRHQISDRNGYVYLIYTPQSLKLSWSNQVFVSDEPYTGYLNIVCIPNEDLEEVSSLLDNHARAIVVKAEGTFSAEQSSSFDYSFSYTCQDLLGADTPPEPLILLMDHQVNKATLVSGQVPTDLSLVCLKGKLQAYAGSSFEFKFPAAYQELSVDALPSNGITKEQALALINNQVLDRGLAAATQVPAPTLAIPYNKFLFQKALTLAYALQVIEVSELENRWETQLEALHQSLIQGLNNLWKASSTFPEKLNGQIVQVPSGLRLDPNWGTAVFFPDSYGSSISLNDHIVQYGYLIYPMVLLDQYETKVGIASKYLDQPSAISPYTHRDLANILVADIGQSGGDNFVLHRNLDFYEGHSWLSGLGNSFDGQNTESESEALLGSMSVVAWLEHTLADQSLIQIARNRWALESTAYHSYWQVDSESTPYNAVCPEYVQTGHLVASMVWQNKITAETWWGLNWDRIIGCVFMPTSANLLDNFLGKATDQEPVVSESYVKDIANYVSKNWDTFDTGNTIQSVLIPLVARSATDTPCPPLGLPGSISNMIQDVKDGKTHFDVGTNEFIITVISMYAQNLLNGCD</sequence>
<dbReference type="InterPro" id="IPR040451">
    <property type="entry name" value="GH81_N"/>
</dbReference>
<dbReference type="PROSITE" id="PS52008">
    <property type="entry name" value="GH81"/>
    <property type="match status" value="1"/>
</dbReference>
<dbReference type="InterPro" id="IPR040720">
    <property type="entry name" value="GH81_C"/>
</dbReference>
<dbReference type="eggNOG" id="COG5498">
    <property type="taxonomic scope" value="Bacteria"/>
</dbReference>
<evidence type="ECO:0000256" key="9">
    <source>
        <dbReference type="SAM" id="SignalP"/>
    </source>
</evidence>
<evidence type="ECO:0000256" key="3">
    <source>
        <dbReference type="ARBA" id="ARBA00012780"/>
    </source>
</evidence>
<dbReference type="InterPro" id="IPR005200">
    <property type="entry name" value="Endo-beta-glucanase"/>
</dbReference>
<organism evidence="12 13">
    <name type="scientific">Simkania negevensis (strain ATCC VR-1471 / DSM 27360 / Z)</name>
    <dbReference type="NCBI Taxonomy" id="331113"/>
    <lineage>
        <taxon>Bacteria</taxon>
        <taxon>Pseudomonadati</taxon>
        <taxon>Chlamydiota</taxon>
        <taxon>Chlamydiia</taxon>
        <taxon>Parachlamydiales</taxon>
        <taxon>Simkaniaceae</taxon>
        <taxon>Simkania</taxon>
    </lineage>
</organism>
<reference key="1">
    <citation type="journal article" date="2011" name="Mol. Biol. Evol.">
        <title>Unity in variety -- the pan-genome of the Chlamydiae.</title>
        <authorList>
            <person name="Collingro A."/>
            <person name="Tischler P."/>
            <person name="Weinmaier T."/>
            <person name="Penz T."/>
            <person name="Heinz E."/>
            <person name="Brunham R.C."/>
            <person name="Read T.D."/>
            <person name="Bavoil P.M."/>
            <person name="Sachse K."/>
            <person name="Kahane S."/>
            <person name="Friedman M.G."/>
            <person name="Rattei T."/>
            <person name="Myers G.S.A."/>
            <person name="Horn M."/>
        </authorList>
    </citation>
    <scope>NUCLEOTIDE SEQUENCE</scope>
    <source>
        <strain>Z</strain>
    </source>
</reference>
<proteinExistence type="inferred from homology"/>
<reference evidence="12 13" key="2">
    <citation type="journal article" date="2011" name="Mol. Biol. Evol.">
        <title>Unity in variety--the pan-genome of the Chlamydiae.</title>
        <authorList>
            <person name="Collingro A."/>
            <person name="Tischler P."/>
            <person name="Weinmaier T."/>
            <person name="Penz T."/>
            <person name="Heinz E."/>
            <person name="Brunham R.C."/>
            <person name="Read T.D."/>
            <person name="Bavoil P.M."/>
            <person name="Sachse K."/>
            <person name="Kahane S."/>
            <person name="Friedman M.G."/>
            <person name="Rattei T."/>
            <person name="Myers G.S."/>
            <person name="Horn M."/>
        </authorList>
    </citation>
    <scope>NUCLEOTIDE SEQUENCE [LARGE SCALE GENOMIC DNA]</scope>
    <source>
        <strain evidence="13">ATCC VR-1471 / Z</strain>
    </source>
</reference>
<keyword evidence="8" id="KW-0624">Polysaccharide degradation</keyword>
<dbReference type="STRING" id="331113.SNE_A21480"/>
<feature type="domain" description="Glycosyl hydrolase family 81 N-terminal" evidence="10">
    <location>
        <begin position="90"/>
        <end position="377"/>
    </location>
</feature>
<evidence type="ECO:0000313" key="13">
    <source>
        <dbReference type="Proteomes" id="UP000000496"/>
    </source>
</evidence>
<dbReference type="Proteomes" id="UP000000496">
    <property type="component" value="Chromosome gsn.131"/>
</dbReference>
<keyword evidence="5" id="KW-0119">Carbohydrate metabolism</keyword>
<keyword evidence="9" id="KW-0732">Signal</keyword>
<evidence type="ECO:0000256" key="7">
    <source>
        <dbReference type="ARBA" id="ARBA00023316"/>
    </source>
</evidence>
<dbReference type="HOGENOM" id="CLU_348804_0_0_0"/>
<evidence type="ECO:0000259" key="11">
    <source>
        <dbReference type="Pfam" id="PF17652"/>
    </source>
</evidence>
<feature type="domain" description="Glycosyl hydrolase family 81 C-terminal" evidence="11">
    <location>
        <begin position="507"/>
        <end position="702"/>
    </location>
</feature>
<dbReference type="EC" id="3.2.1.39" evidence="3"/>
<feature type="chain" id="PRO_5003374148" description="glucan endo-1,3-beta-D-glucosidase" evidence="9">
    <location>
        <begin position="26"/>
        <end position="808"/>
    </location>
</feature>
<name>F8L3Z5_SIMNZ</name>
<dbReference type="Pfam" id="PF17652">
    <property type="entry name" value="Glyco_hydro81C"/>
    <property type="match status" value="1"/>
</dbReference>
<keyword evidence="6" id="KW-0326">Glycosidase</keyword>
<keyword evidence="4" id="KW-0378">Hydrolase</keyword>
<evidence type="ECO:0000256" key="1">
    <source>
        <dbReference type="ARBA" id="ARBA00000382"/>
    </source>
</evidence>
<evidence type="ECO:0000256" key="6">
    <source>
        <dbReference type="ARBA" id="ARBA00023295"/>
    </source>
</evidence>
<dbReference type="GO" id="GO:0042973">
    <property type="term" value="F:glucan endo-1,3-beta-D-glucosidase activity"/>
    <property type="evidence" value="ECO:0007669"/>
    <property type="project" value="UniProtKB-EC"/>
</dbReference>
<comment type="catalytic activity">
    <reaction evidence="1">
        <text>Hydrolysis of (1-&gt;3)-beta-D-glucosidic linkages in (1-&gt;3)-beta-D-glucans.</text>
        <dbReference type="EC" id="3.2.1.39"/>
    </reaction>
</comment>
<dbReference type="KEGG" id="sng:SNE_A21480"/>
<evidence type="ECO:0000259" key="10">
    <source>
        <dbReference type="Pfam" id="PF03639"/>
    </source>
</evidence>
<keyword evidence="7" id="KW-0961">Cell wall biogenesis/degradation</keyword>
<comment type="similarity">
    <text evidence="2">Belongs to the glycosyl hydrolase 81 family.</text>
</comment>
<dbReference type="EMBL" id="FR872582">
    <property type="protein sequence ID" value="CCB90025.1"/>
    <property type="molecule type" value="Genomic_DNA"/>
</dbReference>
<keyword evidence="13" id="KW-1185">Reference proteome</keyword>
<dbReference type="GO" id="GO:0052861">
    <property type="term" value="F:endo-1,3(4)-beta-glucanase activity"/>
    <property type="evidence" value="ECO:0007669"/>
    <property type="project" value="InterPro"/>
</dbReference>
<evidence type="ECO:0000313" key="12">
    <source>
        <dbReference type="EMBL" id="CCB90025.1"/>
    </source>
</evidence>
<accession>F8L3Z5</accession>
<dbReference type="AlphaFoldDB" id="F8L3Z5"/>
<dbReference type="GO" id="GO:0000272">
    <property type="term" value="P:polysaccharide catabolic process"/>
    <property type="evidence" value="ECO:0007669"/>
    <property type="project" value="UniProtKB-KW"/>
</dbReference>
<dbReference type="Gene3D" id="2.70.98.30">
    <property type="entry name" value="Golgi alpha-mannosidase II, domain 4"/>
    <property type="match status" value="1"/>
</dbReference>
<evidence type="ECO:0000256" key="4">
    <source>
        <dbReference type="ARBA" id="ARBA00022801"/>
    </source>
</evidence>
<dbReference type="PANTHER" id="PTHR31983">
    <property type="entry name" value="ENDO-1,3(4)-BETA-GLUCANASE 1"/>
    <property type="match status" value="1"/>
</dbReference>
<dbReference type="GO" id="GO:0071555">
    <property type="term" value="P:cell wall organization"/>
    <property type="evidence" value="ECO:0007669"/>
    <property type="project" value="UniProtKB-KW"/>
</dbReference>
<evidence type="ECO:0000256" key="8">
    <source>
        <dbReference type="ARBA" id="ARBA00023326"/>
    </source>
</evidence>
<evidence type="ECO:0000256" key="5">
    <source>
        <dbReference type="ARBA" id="ARBA00023277"/>
    </source>
</evidence>